<feature type="region of interest" description="Disordered" evidence="1">
    <location>
        <begin position="21"/>
        <end position="47"/>
    </location>
</feature>
<name>A0AAN6T319_9PEZI</name>
<dbReference type="EMBL" id="MU863629">
    <property type="protein sequence ID" value="KAK4103285.1"/>
    <property type="molecule type" value="Genomic_DNA"/>
</dbReference>
<sequence>MRKSKRSGPRFQTLLLSLDDNCTHASSEPDRETHPAASSKGEIERHHGLPRFQPYQIPTCSPGMWPHNMHLVTDRTAHSTTSSPPAGRNGAIHHGFAMYAAARFFMSSNHGCRFFCSLYTAISTAKLLSLTVYRRSMTKEMRPCFPGPTHHLPFRLGFFSKRCAPADTPR</sequence>
<evidence type="ECO:0000256" key="1">
    <source>
        <dbReference type="SAM" id="MobiDB-lite"/>
    </source>
</evidence>
<keyword evidence="3" id="KW-1185">Reference proteome</keyword>
<protein>
    <submittedName>
        <fullName evidence="2">Uncharacterized protein</fullName>
    </submittedName>
</protein>
<evidence type="ECO:0000313" key="2">
    <source>
        <dbReference type="EMBL" id="KAK4103285.1"/>
    </source>
</evidence>
<dbReference type="AlphaFoldDB" id="A0AAN6T319"/>
<reference evidence="2" key="1">
    <citation type="journal article" date="2023" name="Mol. Phylogenet. Evol.">
        <title>Genome-scale phylogeny and comparative genomics of the fungal order Sordariales.</title>
        <authorList>
            <person name="Hensen N."/>
            <person name="Bonometti L."/>
            <person name="Westerberg I."/>
            <person name="Brannstrom I.O."/>
            <person name="Guillou S."/>
            <person name="Cros-Aarteil S."/>
            <person name="Calhoun S."/>
            <person name="Haridas S."/>
            <person name="Kuo A."/>
            <person name="Mondo S."/>
            <person name="Pangilinan J."/>
            <person name="Riley R."/>
            <person name="LaButti K."/>
            <person name="Andreopoulos B."/>
            <person name="Lipzen A."/>
            <person name="Chen C."/>
            <person name="Yan M."/>
            <person name="Daum C."/>
            <person name="Ng V."/>
            <person name="Clum A."/>
            <person name="Steindorff A."/>
            <person name="Ohm R.A."/>
            <person name="Martin F."/>
            <person name="Silar P."/>
            <person name="Natvig D.O."/>
            <person name="Lalanne C."/>
            <person name="Gautier V."/>
            <person name="Ament-Velasquez S.L."/>
            <person name="Kruys A."/>
            <person name="Hutchinson M.I."/>
            <person name="Powell A.J."/>
            <person name="Barry K."/>
            <person name="Miller A.N."/>
            <person name="Grigoriev I.V."/>
            <person name="Debuchy R."/>
            <person name="Gladieux P."/>
            <person name="Hiltunen Thoren M."/>
            <person name="Johannesson H."/>
        </authorList>
    </citation>
    <scope>NUCLEOTIDE SEQUENCE</scope>
    <source>
        <strain evidence="2">CBS 757.83</strain>
    </source>
</reference>
<evidence type="ECO:0000313" key="3">
    <source>
        <dbReference type="Proteomes" id="UP001305647"/>
    </source>
</evidence>
<dbReference type="Proteomes" id="UP001305647">
    <property type="component" value="Unassembled WGS sequence"/>
</dbReference>
<accession>A0AAN6T319</accession>
<reference evidence="2" key="2">
    <citation type="submission" date="2023-05" db="EMBL/GenBank/DDBJ databases">
        <authorList>
            <consortium name="Lawrence Berkeley National Laboratory"/>
            <person name="Steindorff A."/>
            <person name="Hensen N."/>
            <person name="Bonometti L."/>
            <person name="Westerberg I."/>
            <person name="Brannstrom I.O."/>
            <person name="Guillou S."/>
            <person name="Cros-Aarteil S."/>
            <person name="Calhoun S."/>
            <person name="Haridas S."/>
            <person name="Kuo A."/>
            <person name="Mondo S."/>
            <person name="Pangilinan J."/>
            <person name="Riley R."/>
            <person name="Labutti K."/>
            <person name="Andreopoulos B."/>
            <person name="Lipzen A."/>
            <person name="Chen C."/>
            <person name="Yanf M."/>
            <person name="Daum C."/>
            <person name="Ng V."/>
            <person name="Clum A."/>
            <person name="Ohm R."/>
            <person name="Martin F."/>
            <person name="Silar P."/>
            <person name="Natvig D."/>
            <person name="Lalanne C."/>
            <person name="Gautier V."/>
            <person name="Ament-Velasquez S.L."/>
            <person name="Kruys A."/>
            <person name="Hutchinson M.I."/>
            <person name="Powell A.J."/>
            <person name="Barry K."/>
            <person name="Miller A.N."/>
            <person name="Grigoriev I.V."/>
            <person name="Debuchy R."/>
            <person name="Gladieux P."/>
            <person name="Thoren M.H."/>
            <person name="Johannesson H."/>
        </authorList>
    </citation>
    <scope>NUCLEOTIDE SEQUENCE</scope>
    <source>
        <strain evidence="2">CBS 757.83</strain>
    </source>
</reference>
<comment type="caution">
    <text evidence="2">The sequence shown here is derived from an EMBL/GenBank/DDBJ whole genome shotgun (WGS) entry which is preliminary data.</text>
</comment>
<gene>
    <name evidence="2" type="ORF">N658DRAFT_307581</name>
</gene>
<proteinExistence type="predicted"/>
<organism evidence="2 3">
    <name type="scientific">Parathielavia hyrcaniae</name>
    <dbReference type="NCBI Taxonomy" id="113614"/>
    <lineage>
        <taxon>Eukaryota</taxon>
        <taxon>Fungi</taxon>
        <taxon>Dikarya</taxon>
        <taxon>Ascomycota</taxon>
        <taxon>Pezizomycotina</taxon>
        <taxon>Sordariomycetes</taxon>
        <taxon>Sordariomycetidae</taxon>
        <taxon>Sordariales</taxon>
        <taxon>Chaetomiaceae</taxon>
        <taxon>Parathielavia</taxon>
    </lineage>
</organism>